<accession>A0ABP9HC75</accession>
<dbReference type="InterPro" id="IPR002155">
    <property type="entry name" value="Thiolase"/>
</dbReference>
<dbReference type="Proteomes" id="UP001500466">
    <property type="component" value="Unassembled WGS sequence"/>
</dbReference>
<dbReference type="PIRSF" id="PIRSF000429">
    <property type="entry name" value="Ac-CoA_Ac_transf"/>
    <property type="match status" value="1"/>
</dbReference>
<dbReference type="Pfam" id="PF22691">
    <property type="entry name" value="Thiolase_C_1"/>
    <property type="match status" value="1"/>
</dbReference>
<comment type="caution">
    <text evidence="2">The sequence shown here is derived from an EMBL/GenBank/DDBJ whole genome shotgun (WGS) entry which is preliminary data.</text>
</comment>
<dbReference type="EMBL" id="BAABHS010000011">
    <property type="protein sequence ID" value="GAA4966961.1"/>
    <property type="molecule type" value="Genomic_DNA"/>
</dbReference>
<proteinExistence type="predicted"/>
<dbReference type="PANTHER" id="PTHR42870:SF1">
    <property type="entry name" value="NON-SPECIFIC LIPID-TRANSFER PROTEIN-LIKE 2"/>
    <property type="match status" value="1"/>
</dbReference>
<organism evidence="2 3">
    <name type="scientific">Yinghuangia aomiensis</name>
    <dbReference type="NCBI Taxonomy" id="676205"/>
    <lineage>
        <taxon>Bacteria</taxon>
        <taxon>Bacillati</taxon>
        <taxon>Actinomycetota</taxon>
        <taxon>Actinomycetes</taxon>
        <taxon>Kitasatosporales</taxon>
        <taxon>Streptomycetaceae</taxon>
        <taxon>Yinghuangia</taxon>
    </lineage>
</organism>
<dbReference type="InterPro" id="IPR055140">
    <property type="entry name" value="Thiolase_C_2"/>
</dbReference>
<dbReference type="RefSeq" id="WP_345676393.1">
    <property type="nucleotide sequence ID" value="NZ_BAABHS010000011.1"/>
</dbReference>
<gene>
    <name evidence="2" type="ORF">GCM10023205_34560</name>
</gene>
<keyword evidence="3" id="KW-1185">Reference proteome</keyword>
<reference evidence="3" key="1">
    <citation type="journal article" date="2019" name="Int. J. Syst. Evol. Microbiol.">
        <title>The Global Catalogue of Microorganisms (GCM) 10K type strain sequencing project: providing services to taxonomists for standard genome sequencing and annotation.</title>
        <authorList>
            <consortium name="The Broad Institute Genomics Platform"/>
            <consortium name="The Broad Institute Genome Sequencing Center for Infectious Disease"/>
            <person name="Wu L."/>
            <person name="Ma J."/>
        </authorList>
    </citation>
    <scope>NUCLEOTIDE SEQUENCE [LARGE SCALE GENOMIC DNA]</scope>
    <source>
        <strain evidence="3">JCM 17986</strain>
    </source>
</reference>
<sequence length="388" mass="40815">MVDGWPRDRVAIAGVGWTEYAKDSGVSTLTLASRAVSRALADAGLGHGDVDGVACHRVGDSVQAVLVAQALGVRDLRFHLDMFGGGGTSHQVVAQAALAVASGMAETVVCWRAVNARSEFRMGGTGRAAPDALEFAYQLPYGYATPPQQYAMLARAWMHARGAAPEDLGRVAITQREHALLSERAMMRKPLTMDDYLAARPIAEPLRLYDCCLETDAAVAVVVTGAERARALRQPPVLIAGAATGGGHWLFSNGREDPTVSAAADLAPRLYRAAGVGPGEIDVAELYDAFTFLVPLQLEDYGLVPRGETGGFYADGHARLGGRLPVNTHGGHLSEGYVHGINHIAEAVTQLRGAAGARQVPGAETALTTGQPGYVGGTCSALVLRRDR</sequence>
<dbReference type="CDD" id="cd00829">
    <property type="entry name" value="SCP-x_thiolase"/>
    <property type="match status" value="1"/>
</dbReference>
<evidence type="ECO:0000259" key="1">
    <source>
        <dbReference type="Pfam" id="PF22691"/>
    </source>
</evidence>
<dbReference type="PANTHER" id="PTHR42870">
    <property type="entry name" value="ACETYL-COA C-ACETYLTRANSFERASE"/>
    <property type="match status" value="1"/>
</dbReference>
<evidence type="ECO:0000313" key="2">
    <source>
        <dbReference type="EMBL" id="GAA4966961.1"/>
    </source>
</evidence>
<feature type="domain" description="Thiolase C-terminal" evidence="1">
    <location>
        <begin position="255"/>
        <end position="380"/>
    </location>
</feature>
<protein>
    <submittedName>
        <fullName evidence="2">Lipid-transfer protein</fullName>
    </submittedName>
</protein>
<dbReference type="SUPFAM" id="SSF53901">
    <property type="entry name" value="Thiolase-like"/>
    <property type="match status" value="2"/>
</dbReference>
<evidence type="ECO:0000313" key="3">
    <source>
        <dbReference type="Proteomes" id="UP001500466"/>
    </source>
</evidence>
<dbReference type="Gene3D" id="3.40.47.10">
    <property type="match status" value="1"/>
</dbReference>
<dbReference type="InterPro" id="IPR016039">
    <property type="entry name" value="Thiolase-like"/>
</dbReference>
<name>A0ABP9HC75_9ACTN</name>